<reference evidence="2" key="1">
    <citation type="submission" date="2024-05" db="EMBL/GenBank/DDBJ databases">
        <title>30 novel species of actinomycetes from the DSMZ collection.</title>
        <authorList>
            <person name="Nouioui I."/>
        </authorList>
    </citation>
    <scope>NUCLEOTIDE SEQUENCE</scope>
    <source>
        <strain evidence="2">DSM 41527</strain>
    </source>
</reference>
<dbReference type="RefSeq" id="WP_311624255.1">
    <property type="nucleotide sequence ID" value="NZ_JAVRFE010000017.1"/>
</dbReference>
<gene>
    <name evidence="2" type="ORF">RM550_15275</name>
</gene>
<sequence>MSHAVGTVILAGVAHLPKRDPGWAPGFLELLGIFGCVFVCAGVALTRSLLRVKDGKNWFNFVFGPVVLVLGLALAIVGFGFAFRFL</sequence>
<evidence type="ECO:0008006" key="4">
    <source>
        <dbReference type="Google" id="ProtNLM"/>
    </source>
</evidence>
<comment type="caution">
    <text evidence="2">The sequence shown here is derived from an EMBL/GenBank/DDBJ whole genome shotgun (WGS) entry which is preliminary data.</text>
</comment>
<dbReference type="Proteomes" id="UP001180551">
    <property type="component" value="Unassembled WGS sequence"/>
</dbReference>
<evidence type="ECO:0000313" key="2">
    <source>
        <dbReference type="EMBL" id="MDT0457083.1"/>
    </source>
</evidence>
<proteinExistence type="predicted"/>
<dbReference type="EMBL" id="JAVRFE010000017">
    <property type="protein sequence ID" value="MDT0457083.1"/>
    <property type="molecule type" value="Genomic_DNA"/>
</dbReference>
<feature type="transmembrane region" description="Helical" evidence="1">
    <location>
        <begin position="58"/>
        <end position="83"/>
    </location>
</feature>
<keyword evidence="1" id="KW-1133">Transmembrane helix</keyword>
<protein>
    <recommendedName>
        <fullName evidence="4">DUF4064 domain-containing protein</fullName>
    </recommendedName>
</protein>
<organism evidence="2 3">
    <name type="scientific">Streptomyces mooreae</name>
    <dbReference type="NCBI Taxonomy" id="3075523"/>
    <lineage>
        <taxon>Bacteria</taxon>
        <taxon>Bacillati</taxon>
        <taxon>Actinomycetota</taxon>
        <taxon>Actinomycetes</taxon>
        <taxon>Kitasatosporales</taxon>
        <taxon>Streptomycetaceae</taxon>
        <taxon>Streptomyces</taxon>
    </lineage>
</organism>
<name>A0ABU2T7R7_9ACTN</name>
<evidence type="ECO:0000313" key="3">
    <source>
        <dbReference type="Proteomes" id="UP001180551"/>
    </source>
</evidence>
<keyword evidence="1" id="KW-0812">Transmembrane</keyword>
<keyword evidence="1" id="KW-0472">Membrane</keyword>
<keyword evidence="3" id="KW-1185">Reference proteome</keyword>
<evidence type="ECO:0000256" key="1">
    <source>
        <dbReference type="SAM" id="Phobius"/>
    </source>
</evidence>
<feature type="transmembrane region" description="Helical" evidence="1">
    <location>
        <begin position="26"/>
        <end position="46"/>
    </location>
</feature>
<accession>A0ABU2T7R7</accession>